<organism evidence="2">
    <name type="scientific">Tanacetum cinerariifolium</name>
    <name type="common">Dalmatian daisy</name>
    <name type="synonym">Chrysanthemum cinerariifolium</name>
    <dbReference type="NCBI Taxonomy" id="118510"/>
    <lineage>
        <taxon>Eukaryota</taxon>
        <taxon>Viridiplantae</taxon>
        <taxon>Streptophyta</taxon>
        <taxon>Embryophyta</taxon>
        <taxon>Tracheophyta</taxon>
        <taxon>Spermatophyta</taxon>
        <taxon>Magnoliopsida</taxon>
        <taxon>eudicotyledons</taxon>
        <taxon>Gunneridae</taxon>
        <taxon>Pentapetalae</taxon>
        <taxon>asterids</taxon>
        <taxon>campanulids</taxon>
        <taxon>Asterales</taxon>
        <taxon>Asteraceae</taxon>
        <taxon>Asteroideae</taxon>
        <taxon>Anthemideae</taxon>
        <taxon>Anthemidinae</taxon>
        <taxon>Tanacetum</taxon>
    </lineage>
</organism>
<gene>
    <name evidence="2" type="ORF">Tci_930946</name>
</gene>
<comment type="caution">
    <text evidence="2">The sequence shown here is derived from an EMBL/GenBank/DDBJ whole genome shotgun (WGS) entry which is preliminary data.</text>
</comment>
<evidence type="ECO:0000256" key="1">
    <source>
        <dbReference type="SAM" id="MobiDB-lite"/>
    </source>
</evidence>
<feature type="compositionally biased region" description="Polar residues" evidence="1">
    <location>
        <begin position="47"/>
        <end position="62"/>
    </location>
</feature>
<reference evidence="2" key="1">
    <citation type="journal article" date="2019" name="Sci. Rep.">
        <title>Draft genome of Tanacetum cinerariifolium, the natural source of mosquito coil.</title>
        <authorList>
            <person name="Yamashiro T."/>
            <person name="Shiraishi A."/>
            <person name="Satake H."/>
            <person name="Nakayama K."/>
        </authorList>
    </citation>
    <scope>NUCLEOTIDE SEQUENCE</scope>
</reference>
<protein>
    <submittedName>
        <fullName evidence="2">Uncharacterized protein</fullName>
    </submittedName>
</protein>
<evidence type="ECO:0000313" key="2">
    <source>
        <dbReference type="EMBL" id="GFD58977.1"/>
    </source>
</evidence>
<proteinExistence type="predicted"/>
<dbReference type="AlphaFoldDB" id="A0A699XH50"/>
<name>A0A699XH50_TANCI</name>
<feature type="non-terminal residue" evidence="2">
    <location>
        <position position="1"/>
    </location>
</feature>
<feature type="compositionally biased region" description="Basic and acidic residues" evidence="1">
    <location>
        <begin position="63"/>
        <end position="80"/>
    </location>
</feature>
<sequence length="80" mass="9146">TNVSKRKEKVVVFLDSEGSGADDFSELKKITALFAKAFNQRNFYYKPTNNNLRTSSTSQSANKKQEFFKSNDKKDDKKAD</sequence>
<feature type="region of interest" description="Disordered" evidence="1">
    <location>
        <begin position="47"/>
        <end position="80"/>
    </location>
</feature>
<accession>A0A699XH50</accession>
<dbReference type="EMBL" id="BKCJ011859736">
    <property type="protein sequence ID" value="GFD58977.1"/>
    <property type="molecule type" value="Genomic_DNA"/>
</dbReference>